<comment type="caution">
    <text evidence="2">The sequence shown here is derived from an EMBL/GenBank/DDBJ whole genome shotgun (WGS) entry which is preliminary data.</text>
</comment>
<evidence type="ECO:0000313" key="3">
    <source>
        <dbReference type="Proteomes" id="UP001497497"/>
    </source>
</evidence>
<feature type="transmembrane region" description="Helical" evidence="1">
    <location>
        <begin position="42"/>
        <end position="60"/>
    </location>
</feature>
<feature type="transmembrane region" description="Helical" evidence="1">
    <location>
        <begin position="136"/>
        <end position="157"/>
    </location>
</feature>
<feature type="transmembrane region" description="Helical" evidence="1">
    <location>
        <begin position="112"/>
        <end position="130"/>
    </location>
</feature>
<proteinExistence type="predicted"/>
<keyword evidence="3" id="KW-1185">Reference proteome</keyword>
<dbReference type="AlphaFoldDB" id="A0AAV2HFN9"/>
<name>A0AAV2HFN9_LYMST</name>
<evidence type="ECO:0000256" key="1">
    <source>
        <dbReference type="SAM" id="Phobius"/>
    </source>
</evidence>
<protein>
    <submittedName>
        <fullName evidence="2">Uncharacterized protein</fullName>
    </submittedName>
</protein>
<reference evidence="2 3" key="1">
    <citation type="submission" date="2024-04" db="EMBL/GenBank/DDBJ databases">
        <authorList>
            <consortium name="Genoscope - CEA"/>
            <person name="William W."/>
        </authorList>
    </citation>
    <scope>NUCLEOTIDE SEQUENCE [LARGE SCALE GENOMIC DNA]</scope>
</reference>
<keyword evidence="1" id="KW-0812">Transmembrane</keyword>
<keyword evidence="1" id="KW-0472">Membrane</keyword>
<keyword evidence="1" id="KW-1133">Transmembrane helix</keyword>
<feature type="transmembrane region" description="Helical" evidence="1">
    <location>
        <begin position="6"/>
        <end position="30"/>
    </location>
</feature>
<evidence type="ECO:0000313" key="2">
    <source>
        <dbReference type="EMBL" id="CAL1532788.1"/>
    </source>
</evidence>
<accession>A0AAV2HFN9</accession>
<sequence>MVLKFFDVASLVIISFELYHLIAHAVILFGFRALPRKDLVRIRLYFLFDALTVFIASFVLTGRLKWLAVIQILQHLFYFITWDKSYMAKKIIDWSSLDWFESSKPKQPQIDSALGTFFDIAVHAAMIYVVGEQMDMTSILIAVIIAQAALYSVIFNPKFAWSSPNRMPDWVQKRIGKLALEQN</sequence>
<organism evidence="2 3">
    <name type="scientific">Lymnaea stagnalis</name>
    <name type="common">Great pond snail</name>
    <name type="synonym">Helix stagnalis</name>
    <dbReference type="NCBI Taxonomy" id="6523"/>
    <lineage>
        <taxon>Eukaryota</taxon>
        <taxon>Metazoa</taxon>
        <taxon>Spiralia</taxon>
        <taxon>Lophotrochozoa</taxon>
        <taxon>Mollusca</taxon>
        <taxon>Gastropoda</taxon>
        <taxon>Heterobranchia</taxon>
        <taxon>Euthyneura</taxon>
        <taxon>Panpulmonata</taxon>
        <taxon>Hygrophila</taxon>
        <taxon>Lymnaeoidea</taxon>
        <taxon>Lymnaeidae</taxon>
        <taxon>Lymnaea</taxon>
    </lineage>
</organism>
<dbReference type="Proteomes" id="UP001497497">
    <property type="component" value="Unassembled WGS sequence"/>
</dbReference>
<dbReference type="EMBL" id="CAXITT010000125">
    <property type="protein sequence ID" value="CAL1532788.1"/>
    <property type="molecule type" value="Genomic_DNA"/>
</dbReference>
<gene>
    <name evidence="2" type="ORF">GSLYS_00006806001</name>
</gene>